<accession>A0A8X6PT85</accession>
<gene>
    <name evidence="2" type="ORF">NPIL_607891</name>
</gene>
<dbReference type="EMBL" id="BMAW01120041">
    <property type="protein sequence ID" value="GFT87520.1"/>
    <property type="molecule type" value="Genomic_DNA"/>
</dbReference>
<feature type="compositionally biased region" description="Polar residues" evidence="1">
    <location>
        <begin position="66"/>
        <end position="77"/>
    </location>
</feature>
<reference evidence="2" key="1">
    <citation type="submission" date="2020-08" db="EMBL/GenBank/DDBJ databases">
        <title>Multicomponent nature underlies the extraordinary mechanical properties of spider dragline silk.</title>
        <authorList>
            <person name="Kono N."/>
            <person name="Nakamura H."/>
            <person name="Mori M."/>
            <person name="Yoshida Y."/>
            <person name="Ohtoshi R."/>
            <person name="Malay A.D."/>
            <person name="Moran D.A.P."/>
            <person name="Tomita M."/>
            <person name="Numata K."/>
            <person name="Arakawa K."/>
        </authorList>
    </citation>
    <scope>NUCLEOTIDE SEQUENCE</scope>
</reference>
<feature type="non-terminal residue" evidence="2">
    <location>
        <position position="1"/>
    </location>
</feature>
<organism evidence="2 3">
    <name type="scientific">Nephila pilipes</name>
    <name type="common">Giant wood spider</name>
    <name type="synonym">Nephila maculata</name>
    <dbReference type="NCBI Taxonomy" id="299642"/>
    <lineage>
        <taxon>Eukaryota</taxon>
        <taxon>Metazoa</taxon>
        <taxon>Ecdysozoa</taxon>
        <taxon>Arthropoda</taxon>
        <taxon>Chelicerata</taxon>
        <taxon>Arachnida</taxon>
        <taxon>Araneae</taxon>
        <taxon>Araneomorphae</taxon>
        <taxon>Entelegynae</taxon>
        <taxon>Araneoidea</taxon>
        <taxon>Nephilidae</taxon>
        <taxon>Nephila</taxon>
    </lineage>
</organism>
<evidence type="ECO:0000313" key="3">
    <source>
        <dbReference type="Proteomes" id="UP000887013"/>
    </source>
</evidence>
<evidence type="ECO:0000256" key="1">
    <source>
        <dbReference type="SAM" id="MobiDB-lite"/>
    </source>
</evidence>
<feature type="compositionally biased region" description="Basic and acidic residues" evidence="1">
    <location>
        <begin position="53"/>
        <end position="65"/>
    </location>
</feature>
<protein>
    <submittedName>
        <fullName evidence="2">Uncharacterized protein</fullName>
    </submittedName>
</protein>
<proteinExistence type="predicted"/>
<keyword evidence="3" id="KW-1185">Reference proteome</keyword>
<dbReference type="AlphaFoldDB" id="A0A8X6PT85"/>
<comment type="caution">
    <text evidence="2">The sequence shown here is derived from an EMBL/GenBank/DDBJ whole genome shotgun (WGS) entry which is preliminary data.</text>
</comment>
<dbReference type="Proteomes" id="UP000887013">
    <property type="component" value="Unassembled WGS sequence"/>
</dbReference>
<evidence type="ECO:0000313" key="2">
    <source>
        <dbReference type="EMBL" id="GFT87520.1"/>
    </source>
</evidence>
<name>A0A8X6PT85_NEPPI</name>
<feature type="region of interest" description="Disordered" evidence="1">
    <location>
        <begin position="1"/>
        <end position="77"/>
    </location>
</feature>
<sequence>QVFKQDTQHSKQKKRPALRRRKQMTRTQTKKKTQGTSFIKRLPSRRSLLRGSRGRERRDSRETGETIHNQQGIRQGT</sequence>
<feature type="compositionally biased region" description="Basic residues" evidence="1">
    <location>
        <begin position="10"/>
        <end position="33"/>
    </location>
</feature>